<sequence>MRRHETRFLYSIPTATPDKYEIHIQGSSRFGACRYSLEQIDRKDGSVIVRYKMVDVCRNAQIHIKYRNEHVAKSPYELGTIYSESCNCPLDIDEYLYENECKPQKQIDDDLSPFRSVNFTNIRAKIIQKYDLPNSVSLCNYVVKNNEIFRQCFGQYTGFKMFMDATLISLVKKVKLPDIEFFINLGDWPLMKKGGQTRTTGPYPIFSWCGSEDTFDIVLPTYDITESTLENMGRVSLDMLSVQRARKPWNEKENRAFFRGRDSRRERLDLIDIARKDPDIYNVSLTNFFFFRDEEEKYGPKVAHISFMDFFDYKYQINLDGTVAAYRFPYLLAGNSLVLKQDSPFYEHFYKQLIPNRHYIPFKRDLSDLTDKILWAMKNEKKVQEIIRNAQQFTRENLLPKDIYCYHVLLLQKWSQNLVDVRIQPHMDRVPIPGSDCDCHDKEESHLRDEL</sequence>
<reference evidence="8" key="1">
    <citation type="submission" date="2022-07" db="EMBL/GenBank/DDBJ databases">
        <authorList>
            <person name="Trinca V."/>
            <person name="Uliana J.V.C."/>
            <person name="Torres T.T."/>
            <person name="Ward R.J."/>
            <person name="Monesi N."/>
        </authorList>
    </citation>
    <scope>NUCLEOTIDE SEQUENCE</scope>
    <source>
        <strain evidence="8">HSMRA1968</strain>
        <tissue evidence="8">Whole embryos</tissue>
    </source>
</reference>
<evidence type="ECO:0000256" key="6">
    <source>
        <dbReference type="ARBA" id="ARBA00049246"/>
    </source>
</evidence>
<dbReference type="SMART" id="SM00672">
    <property type="entry name" value="CAP10"/>
    <property type="match status" value="1"/>
</dbReference>
<feature type="domain" description="Glycosyl transferase CAP10" evidence="7">
    <location>
        <begin position="175"/>
        <end position="414"/>
    </location>
</feature>
<evidence type="ECO:0000256" key="5">
    <source>
        <dbReference type="ARBA" id="ARBA00047553"/>
    </source>
</evidence>
<evidence type="ECO:0000313" key="8">
    <source>
        <dbReference type="EMBL" id="KAJ6646462.1"/>
    </source>
</evidence>
<dbReference type="InterPro" id="IPR051091">
    <property type="entry name" value="O-Glucosyltr/Glycosyltrsf_90"/>
</dbReference>
<dbReference type="GO" id="GO:0046527">
    <property type="term" value="F:glucosyltransferase activity"/>
    <property type="evidence" value="ECO:0007669"/>
    <property type="project" value="TreeGrafter"/>
</dbReference>
<organism evidence="8 9">
    <name type="scientific">Pseudolycoriella hygida</name>
    <dbReference type="NCBI Taxonomy" id="35572"/>
    <lineage>
        <taxon>Eukaryota</taxon>
        <taxon>Metazoa</taxon>
        <taxon>Ecdysozoa</taxon>
        <taxon>Arthropoda</taxon>
        <taxon>Hexapoda</taxon>
        <taxon>Insecta</taxon>
        <taxon>Pterygota</taxon>
        <taxon>Neoptera</taxon>
        <taxon>Endopterygota</taxon>
        <taxon>Diptera</taxon>
        <taxon>Nematocera</taxon>
        <taxon>Sciaroidea</taxon>
        <taxon>Sciaridae</taxon>
        <taxon>Pseudolycoriella</taxon>
    </lineage>
</organism>
<comment type="catalytic activity">
    <reaction evidence="5">
        <text>L-seryl-[EGF-like domain protein] + UDP-alpha-D-xylose = 3-O-(beta-D-xylosyl)-L-seryl-[EGF-like domain protein] + UDP + H(+)</text>
        <dbReference type="Rhea" id="RHEA:62016"/>
        <dbReference type="Rhea" id="RHEA-COMP:16010"/>
        <dbReference type="Rhea" id="RHEA-COMP:16011"/>
        <dbReference type="ChEBI" id="CHEBI:15378"/>
        <dbReference type="ChEBI" id="CHEBI:29999"/>
        <dbReference type="ChEBI" id="CHEBI:57632"/>
        <dbReference type="ChEBI" id="CHEBI:58223"/>
        <dbReference type="ChEBI" id="CHEBI:132085"/>
    </reaction>
</comment>
<evidence type="ECO:0000256" key="3">
    <source>
        <dbReference type="ARBA" id="ARBA00043952"/>
    </source>
</evidence>
<comment type="pathway">
    <text evidence="3">Protein modification.</text>
</comment>
<dbReference type="PANTHER" id="PTHR12203">
    <property type="entry name" value="KDEL LYS-ASP-GLU-LEU CONTAINING - RELATED"/>
    <property type="match status" value="1"/>
</dbReference>
<dbReference type="Gene3D" id="2.60.40.10">
    <property type="entry name" value="Immunoglobulins"/>
    <property type="match status" value="1"/>
</dbReference>
<evidence type="ECO:0000256" key="1">
    <source>
        <dbReference type="ARBA" id="ARBA00004319"/>
    </source>
</evidence>
<accession>A0A9Q0S5T0</accession>
<evidence type="ECO:0000256" key="4">
    <source>
        <dbReference type="ARBA" id="ARBA00045690"/>
    </source>
</evidence>
<comment type="similarity">
    <text evidence="2">Belongs to the KDELC family.</text>
</comment>
<evidence type="ECO:0000313" key="9">
    <source>
        <dbReference type="Proteomes" id="UP001151699"/>
    </source>
</evidence>
<keyword evidence="9" id="KW-1185">Reference proteome</keyword>
<protein>
    <submittedName>
        <fullName evidence="8">Protein O-glucosyltransferase 2</fullName>
    </submittedName>
</protein>
<gene>
    <name evidence="8" type="primary">Poglut2</name>
    <name evidence="8" type="ORF">Bhyg_01673</name>
</gene>
<evidence type="ECO:0000259" key="7">
    <source>
        <dbReference type="SMART" id="SM00672"/>
    </source>
</evidence>
<name>A0A9Q0S5T0_9DIPT</name>
<dbReference type="SUPFAM" id="SSF81296">
    <property type="entry name" value="E set domains"/>
    <property type="match status" value="1"/>
</dbReference>
<dbReference type="EMBL" id="WJQU01000001">
    <property type="protein sequence ID" value="KAJ6646462.1"/>
    <property type="molecule type" value="Genomic_DNA"/>
</dbReference>
<comment type="catalytic activity">
    <reaction evidence="6">
        <text>L-seryl-[EGF-like domain protein] + UDP-alpha-D-glucose = 3-O-(beta-D-glucosyl)-L-seryl-[EGF-like domain protein] + UDP + H(+)</text>
        <dbReference type="Rhea" id="RHEA:58116"/>
        <dbReference type="Rhea" id="RHEA-COMP:14610"/>
        <dbReference type="Rhea" id="RHEA-COMP:16010"/>
        <dbReference type="ChEBI" id="CHEBI:15378"/>
        <dbReference type="ChEBI" id="CHEBI:29999"/>
        <dbReference type="ChEBI" id="CHEBI:58223"/>
        <dbReference type="ChEBI" id="CHEBI:58885"/>
        <dbReference type="ChEBI" id="CHEBI:140576"/>
    </reaction>
</comment>
<proteinExistence type="inferred from homology"/>
<dbReference type="InterPro" id="IPR006598">
    <property type="entry name" value="CAP10"/>
</dbReference>
<comment type="subcellular location">
    <subcellularLocation>
        <location evidence="1">Endoplasmic reticulum lumen</location>
    </subcellularLocation>
</comment>
<dbReference type="Proteomes" id="UP001151699">
    <property type="component" value="Chromosome A"/>
</dbReference>
<evidence type="ECO:0000256" key="2">
    <source>
        <dbReference type="ARBA" id="ARBA00006063"/>
    </source>
</evidence>
<comment type="caution">
    <text evidence="8">The sequence shown here is derived from an EMBL/GenBank/DDBJ whole genome shotgun (WGS) entry which is preliminary data.</text>
</comment>
<comment type="function">
    <text evidence="4">Protein O-glucosyltransferase. Catalyzes the reaction that attaches glucose through an O-glycosidic linkage to a conserved serine residue found in the consensus sequence C-X-S-X-[PA]-C in epidermal growth factor-like repeats. Regulates Notch signaling by glucosylating Notch in the ER, glucosylation is required for the correct folding and cleavage of Notch.</text>
</comment>
<dbReference type="InterPro" id="IPR013783">
    <property type="entry name" value="Ig-like_fold"/>
</dbReference>
<dbReference type="OrthoDB" id="541052at2759"/>
<dbReference type="PANTHER" id="PTHR12203:SF122">
    <property type="entry name" value="GLYCOSYL TRANSFERASE CAP10 DOMAIN-CONTAINING PROTEIN"/>
    <property type="match status" value="1"/>
</dbReference>
<dbReference type="AlphaFoldDB" id="A0A9Q0S5T0"/>
<dbReference type="InterPro" id="IPR014756">
    <property type="entry name" value="Ig_E-set"/>
</dbReference>
<dbReference type="Pfam" id="PF05686">
    <property type="entry name" value="Glyco_transf_90"/>
    <property type="match status" value="1"/>
</dbReference>
<dbReference type="GO" id="GO:0005788">
    <property type="term" value="C:endoplasmic reticulum lumen"/>
    <property type="evidence" value="ECO:0007669"/>
    <property type="project" value="UniProtKB-SubCell"/>
</dbReference>